<dbReference type="EMBL" id="CP097357">
    <property type="protein sequence ID" value="UYV30257.1"/>
    <property type="molecule type" value="Genomic_DNA"/>
</dbReference>
<dbReference type="AlphaFoldDB" id="A0AA46UQW1"/>
<reference evidence="1" key="1">
    <citation type="submission" date="2022-05" db="EMBL/GenBank/DDBJ databases">
        <title>Megaplasmid of Vibrio parahaemolyticus.</title>
        <authorList>
            <person name="Strauch E."/>
            <person name="Borowiak M."/>
        </authorList>
    </citation>
    <scope>NUCLEOTIDE SEQUENCE</scope>
    <source>
        <strain evidence="1">16-VB00198</strain>
        <plasmid evidence="1">pVP-16-VB00198-1</plasmid>
    </source>
</reference>
<organism evidence="1 2">
    <name type="scientific">Vibrio parahaemolyticus</name>
    <dbReference type="NCBI Taxonomy" id="670"/>
    <lineage>
        <taxon>Bacteria</taxon>
        <taxon>Pseudomonadati</taxon>
        <taxon>Pseudomonadota</taxon>
        <taxon>Gammaproteobacteria</taxon>
        <taxon>Vibrionales</taxon>
        <taxon>Vibrionaceae</taxon>
        <taxon>Vibrio</taxon>
    </lineage>
</organism>
<keyword evidence="1" id="KW-0614">Plasmid</keyword>
<name>A0AA46UQW1_VIBPH</name>
<protein>
    <submittedName>
        <fullName evidence="1">Uncharacterized protein</fullName>
    </submittedName>
</protein>
<dbReference type="RefSeq" id="WP_258667833.1">
    <property type="nucleotide sequence ID" value="NZ_CP062152.1"/>
</dbReference>
<geneLocation type="plasmid" evidence="1 2">
    <name>pVP-16-VB00198-1</name>
</geneLocation>
<sequence length="172" mass="20526">MIKEEYKQCCDDGVESELLFKMVAEKRGFTVEKSPDHQDINDHIDWFIEKNGKRYSVDVKGLKRASRKDKEKDEDVIWVEFRNVEGKPGSLFGKQDFFAYEQNDSFILVRRKDLLDLSFDCLNSFTKIVYKSDYALYNLYTRYGKKDLVTRLKKNNLLEIEHKVWPKNYELN</sequence>
<accession>A0AA46UQW1</accession>
<evidence type="ECO:0000313" key="2">
    <source>
        <dbReference type="Proteomes" id="UP001163036"/>
    </source>
</evidence>
<dbReference type="Proteomes" id="UP001163036">
    <property type="component" value="Plasmid pVP-16-VB00198-1"/>
</dbReference>
<gene>
    <name evidence="1" type="ORF">M5598_24710</name>
</gene>
<proteinExistence type="predicted"/>
<evidence type="ECO:0000313" key="1">
    <source>
        <dbReference type="EMBL" id="UYV30257.1"/>
    </source>
</evidence>